<reference evidence="3 4" key="1">
    <citation type="journal article" date="2021" name="Nat. Plants">
        <title>The Taxus genome provides insights into paclitaxel biosynthesis.</title>
        <authorList>
            <person name="Xiong X."/>
            <person name="Gou J."/>
            <person name="Liao Q."/>
            <person name="Li Y."/>
            <person name="Zhou Q."/>
            <person name="Bi G."/>
            <person name="Li C."/>
            <person name="Du R."/>
            <person name="Wang X."/>
            <person name="Sun T."/>
            <person name="Guo L."/>
            <person name="Liang H."/>
            <person name="Lu P."/>
            <person name="Wu Y."/>
            <person name="Zhang Z."/>
            <person name="Ro D.K."/>
            <person name="Shang Y."/>
            <person name="Huang S."/>
            <person name="Yan J."/>
        </authorList>
    </citation>
    <scope>NUCLEOTIDE SEQUENCE [LARGE SCALE GENOMIC DNA]</scope>
    <source>
        <strain evidence="3">Ta-2019</strain>
    </source>
</reference>
<dbReference type="Pfam" id="PF07748">
    <property type="entry name" value="Glyco_hydro_38C"/>
    <property type="match status" value="1"/>
</dbReference>
<dbReference type="AlphaFoldDB" id="A0AA38F538"/>
<feature type="domain" description="Glycosyl hydrolase family 38 C-terminal" evidence="2">
    <location>
        <begin position="11"/>
        <end position="107"/>
    </location>
</feature>
<keyword evidence="4" id="KW-1185">Reference proteome</keyword>
<evidence type="ECO:0000256" key="1">
    <source>
        <dbReference type="SAM" id="MobiDB-lite"/>
    </source>
</evidence>
<feature type="compositionally biased region" description="Gly residues" evidence="1">
    <location>
        <begin position="346"/>
        <end position="380"/>
    </location>
</feature>
<dbReference type="InterPro" id="IPR011682">
    <property type="entry name" value="Glyco_hydro_38_C"/>
</dbReference>
<evidence type="ECO:0000313" key="4">
    <source>
        <dbReference type="Proteomes" id="UP000824469"/>
    </source>
</evidence>
<dbReference type="InterPro" id="IPR011013">
    <property type="entry name" value="Gal_mutarotase_sf_dom"/>
</dbReference>
<name>A0AA38F538_TAXCH</name>
<feature type="region of interest" description="Disordered" evidence="1">
    <location>
        <begin position="337"/>
        <end position="390"/>
    </location>
</feature>
<dbReference type="GO" id="GO:0030246">
    <property type="term" value="F:carbohydrate binding"/>
    <property type="evidence" value="ECO:0007669"/>
    <property type="project" value="InterPro"/>
</dbReference>
<comment type="caution">
    <text evidence="3">The sequence shown here is derived from an EMBL/GenBank/DDBJ whole genome shotgun (WGS) entry which is preliminary data.</text>
</comment>
<evidence type="ECO:0000313" key="3">
    <source>
        <dbReference type="EMBL" id="KAH9288552.1"/>
    </source>
</evidence>
<feature type="non-terminal residue" evidence="3">
    <location>
        <position position="1"/>
    </location>
</feature>
<evidence type="ECO:0000259" key="2">
    <source>
        <dbReference type="Pfam" id="PF07748"/>
    </source>
</evidence>
<dbReference type="InterPro" id="IPR021109">
    <property type="entry name" value="Peptidase_aspartic_dom_sf"/>
</dbReference>
<dbReference type="EMBL" id="JAHRHJ020003813">
    <property type="protein sequence ID" value="KAH9288552.1"/>
    <property type="molecule type" value="Genomic_DNA"/>
</dbReference>
<dbReference type="CDD" id="cd00303">
    <property type="entry name" value="retropepsin_like"/>
    <property type="match status" value="1"/>
</dbReference>
<dbReference type="SUPFAM" id="SSF50630">
    <property type="entry name" value="Acid proteases"/>
    <property type="match status" value="1"/>
</dbReference>
<dbReference type="Gene3D" id="2.60.40.1360">
    <property type="match status" value="1"/>
</dbReference>
<dbReference type="PANTHER" id="PTHR11607">
    <property type="entry name" value="ALPHA-MANNOSIDASE"/>
    <property type="match status" value="1"/>
</dbReference>
<dbReference type="GO" id="GO:0006013">
    <property type="term" value="P:mannose metabolic process"/>
    <property type="evidence" value="ECO:0007669"/>
    <property type="project" value="InterPro"/>
</dbReference>
<dbReference type="PANTHER" id="PTHR11607:SF3">
    <property type="entry name" value="LYSOSOMAL ALPHA-MANNOSIDASE"/>
    <property type="match status" value="1"/>
</dbReference>
<gene>
    <name evidence="3" type="ORF">KI387_032669</name>
</gene>
<protein>
    <recommendedName>
        <fullName evidence="2">Glycosyl hydrolase family 38 C-terminal domain-containing protein</fullName>
    </recommendedName>
</protein>
<dbReference type="Gene3D" id="2.40.70.10">
    <property type="entry name" value="Acid Proteases"/>
    <property type="match status" value="1"/>
</dbReference>
<proteinExistence type="predicted"/>
<sequence>VGPIPIHDSLGKEIVARFMTNISSNKEFYTDSNGRDFLKRVRNYRKDWDLDIHEEIAGNYYPVNLGMYLQDNETDFSLLVDRSLGGGSIFDGELELILHRRLLHDDGKGVGEALNETVCSNGNNTCEGLTVQGKIYLNAGPVKKASEWRRTKGLRVALPLQISFATLDEKELNQINTPRYSALPPGYELPPNIAIITLQELEDELTLLRLAHLYEVGEDEKFSTPARVDLQNLFPGRKIEKVVELNLSGVQKKSEMVSLDWQIEGEENTFLKSLNVYVSILATHSPLMANHSREAHIKEGLGAHAHLRSGVGNTSRSGSTSQTISAQFSEEVGSQGATALGPLPAIGGGSSGSRGIGTSGSSGVGGGGNIRGGQGSGSSGKGPQQPQRALSHKTFIDPREALEATLCAEVVGSVDTGVNMFLEAQIVAMVKQLEKLSTNLTHETRSGLWCTDCEVEGHTKDSCPKGRFAPYQWTVRFSMEIMMQGARMEEVTEEAFGVDSEAMAIAEEEEVNFLMEPVITVNLQNITSGSVLICCNALGVERSTREWLRGKVPSVGGERKRQVLHANLPPPSLDYDKEITLNAVVDGWLLNNILIDTGAEVNVLTLDAWNQMGRPPLQPSSNVLYMANKTKAMPIGVLKDVTITIQGAKFTGDFEVLALAEVDNFPALLGRPWCYKNNVDLCFNKGYISFENKEERVIIPLTDGKSAPYTEPLGEEDLDRIYVRTIRDPEVVQPTKEGIIQWEDTQSISDTTSVACDNWVHGTYELVGR</sequence>
<dbReference type="InterPro" id="IPR050843">
    <property type="entry name" value="Glycosyl_Hydrlase_38"/>
</dbReference>
<dbReference type="SUPFAM" id="SSF74650">
    <property type="entry name" value="Galactose mutarotase-like"/>
    <property type="match status" value="1"/>
</dbReference>
<accession>A0AA38F538</accession>
<dbReference type="Gene3D" id="2.70.98.30">
    <property type="entry name" value="Golgi alpha-mannosidase II, domain 4"/>
    <property type="match status" value="1"/>
</dbReference>
<dbReference type="Proteomes" id="UP000824469">
    <property type="component" value="Unassembled WGS sequence"/>
</dbReference>
<dbReference type="GO" id="GO:0004559">
    <property type="term" value="F:alpha-mannosidase activity"/>
    <property type="evidence" value="ECO:0007669"/>
    <property type="project" value="InterPro"/>
</dbReference>
<organism evidence="3 4">
    <name type="scientific">Taxus chinensis</name>
    <name type="common">Chinese yew</name>
    <name type="synonym">Taxus wallichiana var. chinensis</name>
    <dbReference type="NCBI Taxonomy" id="29808"/>
    <lineage>
        <taxon>Eukaryota</taxon>
        <taxon>Viridiplantae</taxon>
        <taxon>Streptophyta</taxon>
        <taxon>Embryophyta</taxon>
        <taxon>Tracheophyta</taxon>
        <taxon>Spermatophyta</taxon>
        <taxon>Pinopsida</taxon>
        <taxon>Pinidae</taxon>
        <taxon>Conifers II</taxon>
        <taxon>Cupressales</taxon>
        <taxon>Taxaceae</taxon>
        <taxon>Taxus</taxon>
    </lineage>
</organism>